<dbReference type="InterPro" id="IPR055348">
    <property type="entry name" value="DctQ"/>
</dbReference>
<evidence type="ECO:0000256" key="1">
    <source>
        <dbReference type="ARBA" id="ARBA00004651"/>
    </source>
</evidence>
<proteinExistence type="inferred from homology"/>
<comment type="caution">
    <text evidence="9">The sequence shown here is derived from an EMBL/GenBank/DDBJ whole genome shotgun (WGS) entry which is preliminary data.</text>
</comment>
<gene>
    <name evidence="9" type="ORF">DYI23_10665</name>
</gene>
<organism evidence="9 10">
    <name type="scientific">Roseibium polysiphoniae</name>
    <dbReference type="NCBI Taxonomy" id="2571221"/>
    <lineage>
        <taxon>Bacteria</taxon>
        <taxon>Pseudomonadati</taxon>
        <taxon>Pseudomonadota</taxon>
        <taxon>Alphaproteobacteria</taxon>
        <taxon>Hyphomicrobiales</taxon>
        <taxon>Stappiaceae</taxon>
        <taxon>Roseibium</taxon>
    </lineage>
</organism>
<keyword evidence="4 7" id="KW-0812">Transmembrane</keyword>
<feature type="domain" description="Tripartite ATP-independent periplasmic transporters DctQ component" evidence="8">
    <location>
        <begin position="34"/>
        <end position="164"/>
    </location>
</feature>
<evidence type="ECO:0000256" key="5">
    <source>
        <dbReference type="ARBA" id="ARBA00022989"/>
    </source>
</evidence>
<dbReference type="GO" id="GO:0022857">
    <property type="term" value="F:transmembrane transporter activity"/>
    <property type="evidence" value="ECO:0007669"/>
    <property type="project" value="UniProtKB-UniRule"/>
</dbReference>
<keyword evidence="5 7" id="KW-1133">Transmembrane helix</keyword>
<accession>A0A944CCA4</accession>
<keyword evidence="7" id="KW-0997">Cell inner membrane</keyword>
<protein>
    <recommendedName>
        <fullName evidence="7">TRAP transporter small permease protein</fullName>
    </recommendedName>
</protein>
<dbReference type="EMBL" id="QTKU01000002">
    <property type="protein sequence ID" value="MBS8260681.1"/>
    <property type="molecule type" value="Genomic_DNA"/>
</dbReference>
<evidence type="ECO:0000256" key="3">
    <source>
        <dbReference type="ARBA" id="ARBA00022475"/>
    </source>
</evidence>
<feature type="transmembrane region" description="Helical" evidence="7">
    <location>
        <begin position="144"/>
        <end position="164"/>
    </location>
</feature>
<dbReference type="Proteomes" id="UP000705379">
    <property type="component" value="Unassembled WGS sequence"/>
</dbReference>
<comment type="similarity">
    <text evidence="7">Belongs to the TRAP transporter small permease family.</text>
</comment>
<dbReference type="RefSeq" id="WP_213216175.1">
    <property type="nucleotide sequence ID" value="NZ_QTKU01000002.1"/>
</dbReference>
<evidence type="ECO:0000259" key="8">
    <source>
        <dbReference type="Pfam" id="PF04290"/>
    </source>
</evidence>
<feature type="transmembrane region" description="Helical" evidence="7">
    <location>
        <begin position="25"/>
        <end position="44"/>
    </location>
</feature>
<comment type="subunit">
    <text evidence="7">The complex comprises the extracytoplasmic solute receptor protein and the two transmembrane proteins.</text>
</comment>
<evidence type="ECO:0000256" key="6">
    <source>
        <dbReference type="ARBA" id="ARBA00023136"/>
    </source>
</evidence>
<dbReference type="AlphaFoldDB" id="A0A944CCA4"/>
<comment type="caution">
    <text evidence="7">Lacks conserved residue(s) required for the propagation of feature annotation.</text>
</comment>
<keyword evidence="3" id="KW-1003">Cell membrane</keyword>
<evidence type="ECO:0000313" key="9">
    <source>
        <dbReference type="EMBL" id="MBS8260681.1"/>
    </source>
</evidence>
<reference evidence="9" key="1">
    <citation type="submission" date="2018-08" db="EMBL/GenBank/DDBJ databases">
        <authorList>
            <person name="Jin W."/>
            <person name="Wang H."/>
            <person name="Yang Y."/>
            <person name="Li M."/>
            <person name="Liu J."/>
        </authorList>
    </citation>
    <scope>NUCLEOTIDE SEQUENCE</scope>
    <source>
        <strain evidence="9">AESS21</strain>
    </source>
</reference>
<reference evidence="9" key="2">
    <citation type="journal article" date="2021" name="Microorganisms">
        <title>Bacterial Dimethylsulfoniopropionate Biosynthesis in the East China Sea.</title>
        <authorList>
            <person name="Liu J."/>
            <person name="Zhang Y."/>
            <person name="Liu J."/>
            <person name="Zhong H."/>
            <person name="Williams B.T."/>
            <person name="Zheng Y."/>
            <person name="Curson A.R.J."/>
            <person name="Sun C."/>
            <person name="Sun H."/>
            <person name="Song D."/>
            <person name="Wagner Mackenzie B."/>
            <person name="Bermejo Martinez A."/>
            <person name="Todd J.D."/>
            <person name="Zhang X.H."/>
        </authorList>
    </citation>
    <scope>NUCLEOTIDE SEQUENCE</scope>
    <source>
        <strain evidence="9">AESS21</strain>
    </source>
</reference>
<sequence>MTGVVSTALSSLSLAANRIATAANVIGTLVVLGLVAVVNFDVVARGAFNMPFRGAIEVVQFSMVLIVFFQLPDVVRSNRLTRSDGFLILLGLTRPRLAGVIRRLIDLLSCVIMVLITVALWPEFVEMWHTNDYFGIPGVFTAPWWPIKLTIVCSAALCAVLFAIKSLGIEPDASASSNKSAKGRQE</sequence>
<keyword evidence="6 7" id="KW-0472">Membrane</keyword>
<comment type="subcellular location">
    <subcellularLocation>
        <location evidence="7">Cell inner membrane</location>
        <topology evidence="7">Multi-pass membrane protein</topology>
    </subcellularLocation>
    <subcellularLocation>
        <location evidence="1">Cell membrane</location>
        <topology evidence="1">Multi-pass membrane protein</topology>
    </subcellularLocation>
</comment>
<feature type="transmembrane region" description="Helical" evidence="7">
    <location>
        <begin position="104"/>
        <end position="124"/>
    </location>
</feature>
<name>A0A944CCA4_9HYPH</name>
<evidence type="ECO:0000256" key="7">
    <source>
        <dbReference type="RuleBase" id="RU369079"/>
    </source>
</evidence>
<dbReference type="GO" id="GO:0005886">
    <property type="term" value="C:plasma membrane"/>
    <property type="evidence" value="ECO:0007669"/>
    <property type="project" value="UniProtKB-SubCell"/>
</dbReference>
<evidence type="ECO:0000256" key="2">
    <source>
        <dbReference type="ARBA" id="ARBA00022448"/>
    </source>
</evidence>
<comment type="function">
    <text evidence="7">Part of the tripartite ATP-independent periplasmic (TRAP) transport system.</text>
</comment>
<keyword evidence="2 7" id="KW-0813">Transport</keyword>
<evidence type="ECO:0000256" key="4">
    <source>
        <dbReference type="ARBA" id="ARBA00022692"/>
    </source>
</evidence>
<dbReference type="Pfam" id="PF04290">
    <property type="entry name" value="DctQ"/>
    <property type="match status" value="1"/>
</dbReference>
<evidence type="ECO:0000313" key="10">
    <source>
        <dbReference type="Proteomes" id="UP000705379"/>
    </source>
</evidence>